<comment type="caution">
    <text evidence="3">The sequence shown here is derived from an EMBL/GenBank/DDBJ whole genome shotgun (WGS) entry which is preliminary data.</text>
</comment>
<accession>A0A369JBU9</accession>
<evidence type="ECO:0000313" key="3">
    <source>
        <dbReference type="EMBL" id="RDB17193.1"/>
    </source>
</evidence>
<keyword evidence="4" id="KW-1185">Reference proteome</keyword>
<protein>
    <submittedName>
        <fullName evidence="3">Uncharacterized protein</fullName>
    </submittedName>
</protein>
<name>A0A369JBU9_HYPMA</name>
<sequence length="273" mass="30162">MRVAFFSMLVLCLGEAIGGPAYKHRSLQNGRTYIDRPSAKGFILSEFSDSDNVTITIDHSGDAWEGRYYHFSGIDPDTGLPEEFTAYIVDHNDDSDFTDAFSIPAPRVPRDTMDLTIEPRFFGCDWYFACIKGANYIGTISVNAAIVVKNGINTRLRANNNALMNRLIDGVLLNFSVAIGSGIATYYITNRIQGTPDKSSAPDVCVLNDDWSQRIAQLQADIDDLRQRSAIGEYRSRTYVHVSHDDDTGADGHNVKHGVKATSTSSDFQPLTC</sequence>
<organism evidence="3 4">
    <name type="scientific">Hypsizygus marmoreus</name>
    <name type="common">White beech mushroom</name>
    <name type="synonym">Agaricus marmoreus</name>
    <dbReference type="NCBI Taxonomy" id="39966"/>
    <lineage>
        <taxon>Eukaryota</taxon>
        <taxon>Fungi</taxon>
        <taxon>Dikarya</taxon>
        <taxon>Basidiomycota</taxon>
        <taxon>Agaricomycotina</taxon>
        <taxon>Agaricomycetes</taxon>
        <taxon>Agaricomycetidae</taxon>
        <taxon>Agaricales</taxon>
        <taxon>Tricholomatineae</taxon>
        <taxon>Lyophyllaceae</taxon>
        <taxon>Hypsizygus</taxon>
    </lineage>
</organism>
<dbReference type="Proteomes" id="UP000076154">
    <property type="component" value="Unassembled WGS sequence"/>
</dbReference>
<proteinExistence type="predicted"/>
<dbReference type="EMBL" id="LUEZ02000113">
    <property type="protein sequence ID" value="RDB17193.1"/>
    <property type="molecule type" value="Genomic_DNA"/>
</dbReference>
<reference evidence="3" key="1">
    <citation type="submission" date="2018-04" db="EMBL/GenBank/DDBJ databases">
        <title>Whole genome sequencing of Hypsizygus marmoreus.</title>
        <authorList>
            <person name="Choi I.-G."/>
            <person name="Min B."/>
            <person name="Kim J.-G."/>
            <person name="Kim S."/>
            <person name="Oh Y.-L."/>
            <person name="Kong W.-S."/>
            <person name="Park H."/>
            <person name="Jeong J."/>
            <person name="Song E.-S."/>
        </authorList>
    </citation>
    <scope>NUCLEOTIDE SEQUENCE [LARGE SCALE GENOMIC DNA]</scope>
    <source>
        <strain evidence="3">51987-8</strain>
    </source>
</reference>
<feature type="chain" id="PRO_5017000753" evidence="2">
    <location>
        <begin position="19"/>
        <end position="273"/>
    </location>
</feature>
<gene>
    <name evidence="3" type="ORF">Hypma_001844</name>
</gene>
<dbReference type="OrthoDB" id="4659182at2759"/>
<dbReference type="AlphaFoldDB" id="A0A369JBU9"/>
<keyword evidence="2" id="KW-0732">Signal</keyword>
<evidence type="ECO:0000256" key="2">
    <source>
        <dbReference type="SAM" id="SignalP"/>
    </source>
</evidence>
<evidence type="ECO:0000313" key="4">
    <source>
        <dbReference type="Proteomes" id="UP000076154"/>
    </source>
</evidence>
<feature type="signal peptide" evidence="2">
    <location>
        <begin position="1"/>
        <end position="18"/>
    </location>
</feature>
<evidence type="ECO:0000256" key="1">
    <source>
        <dbReference type="SAM" id="MobiDB-lite"/>
    </source>
</evidence>
<feature type="compositionally biased region" description="Polar residues" evidence="1">
    <location>
        <begin position="261"/>
        <end position="273"/>
    </location>
</feature>
<dbReference type="InParanoid" id="A0A369JBU9"/>
<feature type="region of interest" description="Disordered" evidence="1">
    <location>
        <begin position="245"/>
        <end position="273"/>
    </location>
</feature>